<gene>
    <name evidence="1" type="ORF">MRB53_021804</name>
</gene>
<proteinExistence type="predicted"/>
<name>A0ACC2L4S5_PERAE</name>
<keyword evidence="2" id="KW-1185">Reference proteome</keyword>
<accession>A0ACC2L4S5</accession>
<organism evidence="1 2">
    <name type="scientific">Persea americana</name>
    <name type="common">Avocado</name>
    <dbReference type="NCBI Taxonomy" id="3435"/>
    <lineage>
        <taxon>Eukaryota</taxon>
        <taxon>Viridiplantae</taxon>
        <taxon>Streptophyta</taxon>
        <taxon>Embryophyta</taxon>
        <taxon>Tracheophyta</taxon>
        <taxon>Spermatophyta</taxon>
        <taxon>Magnoliopsida</taxon>
        <taxon>Magnoliidae</taxon>
        <taxon>Laurales</taxon>
        <taxon>Lauraceae</taxon>
        <taxon>Persea</taxon>
    </lineage>
</organism>
<comment type="caution">
    <text evidence="1">The sequence shown here is derived from an EMBL/GenBank/DDBJ whole genome shotgun (WGS) entry which is preliminary data.</text>
</comment>
<dbReference type="EMBL" id="CM056814">
    <property type="protein sequence ID" value="KAJ8628497.1"/>
    <property type="molecule type" value="Genomic_DNA"/>
</dbReference>
<evidence type="ECO:0000313" key="1">
    <source>
        <dbReference type="EMBL" id="KAJ8628497.1"/>
    </source>
</evidence>
<sequence length="152" mass="16677">MAQVSSSSWTQIRQGLLWGQEIRCIAIFSKCVPFLRCESKCAEHGGPALVFNGSNCPTAAGAQVSLTIEEEEYDFAGASSKFKQCIPALHAIEKENGQYNSNDVNGNNNDNNSEHANHDNNNNNVSSNNNGENSEHESHDDIQMPTYAQKML</sequence>
<evidence type="ECO:0000313" key="2">
    <source>
        <dbReference type="Proteomes" id="UP001234297"/>
    </source>
</evidence>
<reference evidence="1 2" key="1">
    <citation type="journal article" date="2022" name="Hortic Res">
        <title>A haplotype resolved chromosomal level avocado genome allows analysis of novel avocado genes.</title>
        <authorList>
            <person name="Nath O."/>
            <person name="Fletcher S.J."/>
            <person name="Hayward A."/>
            <person name="Shaw L.M."/>
            <person name="Masouleh A.K."/>
            <person name="Furtado A."/>
            <person name="Henry R.J."/>
            <person name="Mitter N."/>
        </authorList>
    </citation>
    <scope>NUCLEOTIDE SEQUENCE [LARGE SCALE GENOMIC DNA]</scope>
    <source>
        <strain evidence="2">cv. Hass</strain>
    </source>
</reference>
<dbReference type="Proteomes" id="UP001234297">
    <property type="component" value="Chromosome 6"/>
</dbReference>
<protein>
    <submittedName>
        <fullName evidence="1">Uncharacterized protein</fullName>
    </submittedName>
</protein>